<comment type="pathway">
    <text evidence="2 9">Amino-acid biosynthesis; L-histidine biosynthesis; L-histidine from 5-phospho-alpha-D-ribose 1-diphosphate: step 1/9.</text>
</comment>
<evidence type="ECO:0000256" key="10">
    <source>
        <dbReference type="PIRSR" id="PIRSR001549-1"/>
    </source>
</evidence>
<evidence type="ECO:0000256" key="2">
    <source>
        <dbReference type="ARBA" id="ARBA00004667"/>
    </source>
</evidence>
<dbReference type="HAMAP" id="MF_00125">
    <property type="entry name" value="HisZ"/>
    <property type="match status" value="1"/>
</dbReference>
<protein>
    <recommendedName>
        <fullName evidence="4 9">ATP phosphoribosyltransferase regulatory subunit</fullName>
    </recommendedName>
</protein>
<gene>
    <name evidence="9" type="primary">hisZ</name>
    <name evidence="12" type="ORF">DES51_10615</name>
</gene>
<evidence type="ECO:0000256" key="7">
    <source>
        <dbReference type="ARBA" id="ARBA00023102"/>
    </source>
</evidence>
<feature type="binding site" evidence="10">
    <location>
        <position position="126"/>
    </location>
    <ligand>
        <name>L-histidine</name>
        <dbReference type="ChEBI" id="CHEBI:57595"/>
    </ligand>
</feature>
<dbReference type="PANTHER" id="PTHR43707:SF6">
    <property type="entry name" value="ATP PHOSPHORIBOSYLTRANSFERASE REGULATORY SUBUNIT"/>
    <property type="match status" value="1"/>
</dbReference>
<accession>A0A318KQ42</accession>
<dbReference type="AlphaFoldDB" id="A0A318KQ42"/>
<comment type="subunit">
    <text evidence="9">Heteromultimer composed of HisG and HisZ subunits.</text>
</comment>
<keyword evidence="6 9" id="KW-0028">Amino-acid biosynthesis</keyword>
<evidence type="ECO:0000256" key="1">
    <source>
        <dbReference type="ARBA" id="ARBA00004496"/>
    </source>
</evidence>
<dbReference type="GO" id="GO:0016757">
    <property type="term" value="F:glycosyltransferase activity"/>
    <property type="evidence" value="ECO:0007669"/>
    <property type="project" value="UniProtKB-KW"/>
</dbReference>
<dbReference type="NCBIfam" id="TIGR00443">
    <property type="entry name" value="hisZ_biosyn_reg"/>
    <property type="match status" value="1"/>
</dbReference>
<organism evidence="12 13">
    <name type="scientific">Dielma fastidiosa</name>
    <dbReference type="NCBI Taxonomy" id="1034346"/>
    <lineage>
        <taxon>Bacteria</taxon>
        <taxon>Bacillati</taxon>
        <taxon>Bacillota</taxon>
        <taxon>Erysipelotrichia</taxon>
        <taxon>Erysipelotrichales</taxon>
        <taxon>Erysipelotrichaceae</taxon>
        <taxon>Dielma</taxon>
    </lineage>
</organism>
<proteinExistence type="inferred from homology"/>
<evidence type="ECO:0000256" key="4">
    <source>
        <dbReference type="ARBA" id="ARBA00020397"/>
    </source>
</evidence>
<keyword evidence="13" id="KW-1185">Reference proteome</keyword>
<comment type="subcellular location">
    <subcellularLocation>
        <location evidence="1 9">Cytoplasm</location>
    </subcellularLocation>
</comment>
<reference evidence="12 13" key="1">
    <citation type="submission" date="2018-05" db="EMBL/GenBank/DDBJ databases">
        <title>Genomic Encyclopedia of Type Strains, Phase IV (KMG-IV): sequencing the most valuable type-strain genomes for metagenomic binning, comparative biology and taxonomic classification.</title>
        <authorList>
            <person name="Goeker M."/>
        </authorList>
    </citation>
    <scope>NUCLEOTIDE SEQUENCE [LARGE SCALE GENOMIC DNA]</scope>
    <source>
        <strain evidence="12 13">JC118</strain>
    </source>
</reference>
<dbReference type="Pfam" id="PF13393">
    <property type="entry name" value="tRNA-synt_His"/>
    <property type="match status" value="1"/>
</dbReference>
<dbReference type="InterPro" id="IPR045864">
    <property type="entry name" value="aa-tRNA-synth_II/BPL/LPL"/>
</dbReference>
<feature type="domain" description="Class II Histidinyl-tRNA synthetase (HisRS)-like catalytic core" evidence="11">
    <location>
        <begin position="8"/>
        <end position="316"/>
    </location>
</feature>
<dbReference type="Proteomes" id="UP000247612">
    <property type="component" value="Unassembled WGS sequence"/>
</dbReference>
<dbReference type="GO" id="GO:0000105">
    <property type="term" value="P:L-histidine biosynthetic process"/>
    <property type="evidence" value="ECO:0007669"/>
    <property type="project" value="UniProtKB-UniRule"/>
</dbReference>
<dbReference type="PANTHER" id="PTHR43707">
    <property type="entry name" value="HISTIDYL-TRNA SYNTHETASE"/>
    <property type="match status" value="1"/>
</dbReference>
<keyword evidence="12" id="KW-0328">Glycosyltransferase</keyword>
<evidence type="ECO:0000313" key="13">
    <source>
        <dbReference type="Proteomes" id="UP000247612"/>
    </source>
</evidence>
<evidence type="ECO:0000313" key="12">
    <source>
        <dbReference type="EMBL" id="PXX78898.1"/>
    </source>
</evidence>
<feature type="binding site" evidence="10">
    <location>
        <begin position="78"/>
        <end position="80"/>
    </location>
    <ligand>
        <name>L-histidine</name>
        <dbReference type="ChEBI" id="CHEBI:57595"/>
    </ligand>
</feature>
<comment type="miscellaneous">
    <text evidence="9">This function is generally fulfilled by the C-terminal part of HisG, which is missing in some bacteria such as this one.</text>
</comment>
<evidence type="ECO:0000256" key="9">
    <source>
        <dbReference type="HAMAP-Rule" id="MF_00125"/>
    </source>
</evidence>
<dbReference type="GO" id="GO:0006427">
    <property type="term" value="P:histidyl-tRNA aminoacylation"/>
    <property type="evidence" value="ECO:0007669"/>
    <property type="project" value="TreeGrafter"/>
</dbReference>
<dbReference type="UniPathway" id="UPA00031">
    <property type="reaction ID" value="UER00006"/>
</dbReference>
<evidence type="ECO:0000256" key="3">
    <source>
        <dbReference type="ARBA" id="ARBA00005539"/>
    </source>
</evidence>
<dbReference type="OrthoDB" id="9800814at2"/>
<dbReference type="SUPFAM" id="SSF55681">
    <property type="entry name" value="Class II aaRS and biotin synthetases"/>
    <property type="match status" value="1"/>
</dbReference>
<keyword evidence="12" id="KW-0808">Transferase</keyword>
<dbReference type="InterPro" id="IPR041715">
    <property type="entry name" value="HisRS-like_core"/>
</dbReference>
<name>A0A318KQ42_9FIRM</name>
<comment type="similarity">
    <text evidence="3 9">Belongs to the class-II aminoacyl-tRNA synthetase family. HisZ subfamily.</text>
</comment>
<dbReference type="GO" id="GO:0004821">
    <property type="term" value="F:histidine-tRNA ligase activity"/>
    <property type="evidence" value="ECO:0007669"/>
    <property type="project" value="TreeGrafter"/>
</dbReference>
<evidence type="ECO:0000256" key="6">
    <source>
        <dbReference type="ARBA" id="ARBA00022605"/>
    </source>
</evidence>
<comment type="function">
    <text evidence="8 9">Required for the first step of histidine biosynthesis. May allow the feedback regulation of ATP phosphoribosyltransferase activity by histidine.</text>
</comment>
<comment type="caution">
    <text evidence="12">The sequence shown here is derived from an EMBL/GenBank/DDBJ whole genome shotgun (WGS) entry which is preliminary data.</text>
</comment>
<evidence type="ECO:0000256" key="8">
    <source>
        <dbReference type="ARBA" id="ARBA00025246"/>
    </source>
</evidence>
<dbReference type="CDD" id="cd00773">
    <property type="entry name" value="HisRS-like_core"/>
    <property type="match status" value="1"/>
</dbReference>
<sequence>MQFSIPEGTRDLLQRECRIKRLMQNRIEAVFERWGYEEIITPAIEYYRTYQTGFMLPKDEEMYKFFDQQGQILTLRMDMTVPIARLVAARFKDQQPPFRFRYCANVYKVKEHLAGKQNEVSDCGIELIGMNEQEGDLEVLCCACEVIDQLSLKDSVLEIGNVNFFHQACLAYGIVDDQQALMAELIDRKNLPALHEQVSKLQLDDAGKAFFLRLPWLCGKADILDEALSYCFNDELRAIVLALKKQHAALTMFSDAAITYDLSKVPHLNYYSGLIFEVYAQGAGSAVISGGRYDHLIEKFGKAMPAIGFSIKLDQLLPLMSDVSVKKHVLVYPLCKQVEALKQAALLRQQGIVELRVDDQADIVWFEEG</sequence>
<dbReference type="InterPro" id="IPR004516">
    <property type="entry name" value="HisRS/HisZ"/>
</dbReference>
<dbReference type="GO" id="GO:0005737">
    <property type="term" value="C:cytoplasm"/>
    <property type="evidence" value="ECO:0007669"/>
    <property type="project" value="UniProtKB-SubCell"/>
</dbReference>
<dbReference type="EMBL" id="QJKH01000006">
    <property type="protein sequence ID" value="PXX78898.1"/>
    <property type="molecule type" value="Genomic_DNA"/>
</dbReference>
<dbReference type="InterPro" id="IPR004517">
    <property type="entry name" value="HisZ"/>
</dbReference>
<dbReference type="Gene3D" id="3.30.930.10">
    <property type="entry name" value="Bira Bifunctional Protein, Domain 2"/>
    <property type="match status" value="1"/>
</dbReference>
<dbReference type="PIRSF" id="PIRSF001549">
    <property type="entry name" value="His-tRNA_synth"/>
    <property type="match status" value="1"/>
</dbReference>
<evidence type="ECO:0000259" key="11">
    <source>
        <dbReference type="Pfam" id="PF13393"/>
    </source>
</evidence>
<evidence type="ECO:0000256" key="5">
    <source>
        <dbReference type="ARBA" id="ARBA00022490"/>
    </source>
</evidence>
<dbReference type="GO" id="GO:0140096">
    <property type="term" value="F:catalytic activity, acting on a protein"/>
    <property type="evidence" value="ECO:0007669"/>
    <property type="project" value="UniProtKB-ARBA"/>
</dbReference>
<keyword evidence="5 9" id="KW-0963">Cytoplasm</keyword>
<keyword evidence="7 9" id="KW-0368">Histidine biosynthesis</keyword>
<feature type="binding site" evidence="10">
    <location>
        <begin position="270"/>
        <end position="271"/>
    </location>
    <ligand>
        <name>L-histidine</name>
        <dbReference type="ChEBI" id="CHEBI:57595"/>
    </ligand>
</feature>
<dbReference type="STRING" id="1034346.GCA_000313565_01071"/>
<dbReference type="RefSeq" id="WP_022937386.1">
    <property type="nucleotide sequence ID" value="NZ_CABKRQ010000003.1"/>
</dbReference>